<feature type="domain" description="USP" evidence="3">
    <location>
        <begin position="1"/>
        <end position="139"/>
    </location>
</feature>
<dbReference type="EC" id="3.4.19.12" evidence="2"/>
<dbReference type="PANTHER" id="PTHR21646">
    <property type="entry name" value="UBIQUITIN CARBOXYL-TERMINAL HYDROLASE"/>
    <property type="match status" value="1"/>
</dbReference>
<sequence>MYSLFEGKFNVRHIFQSPNNIDRCHIDECFNMYFHGEMVMGWNCPHCKAPRDAIKKLDISKLPPVLVIHLKRFYADPYMNCTYRKKTIYVDFPLTDMKMMPYVVRTGKNNGSDLQHIYRLYAVSNHYGSTESGYFTHHC</sequence>
<evidence type="ECO:0000313" key="4">
    <source>
        <dbReference type="EMBL" id="CRK98146.1"/>
    </source>
</evidence>
<dbReference type="PROSITE" id="PS50235">
    <property type="entry name" value="USP_3"/>
    <property type="match status" value="1"/>
</dbReference>
<evidence type="ECO:0000256" key="2">
    <source>
        <dbReference type="ARBA" id="ARBA00012759"/>
    </source>
</evidence>
<dbReference type="GO" id="GO:0004843">
    <property type="term" value="F:cysteine-type deubiquitinase activity"/>
    <property type="evidence" value="ECO:0007669"/>
    <property type="project" value="UniProtKB-EC"/>
</dbReference>
<keyword evidence="5" id="KW-1185">Reference proteome</keyword>
<comment type="catalytic activity">
    <reaction evidence="1">
        <text>Thiol-dependent hydrolysis of ester, thioester, amide, peptide and isopeptide bonds formed by the C-terminal Gly of ubiquitin (a 76-residue protein attached to proteins as an intracellular targeting signal).</text>
        <dbReference type="EC" id="3.4.19.12"/>
    </reaction>
</comment>
<dbReference type="SUPFAM" id="SSF54001">
    <property type="entry name" value="Cysteine proteinases"/>
    <property type="match status" value="1"/>
</dbReference>
<dbReference type="Pfam" id="PF00443">
    <property type="entry name" value="UCH"/>
    <property type="match status" value="1"/>
</dbReference>
<dbReference type="EMBL" id="CVRI01000047">
    <property type="protein sequence ID" value="CRK98146.1"/>
    <property type="molecule type" value="Genomic_DNA"/>
</dbReference>
<dbReference type="Gene3D" id="3.90.70.10">
    <property type="entry name" value="Cysteine proteinases"/>
    <property type="match status" value="1"/>
</dbReference>
<dbReference type="InterPro" id="IPR001394">
    <property type="entry name" value="Peptidase_C19_UCH"/>
</dbReference>
<evidence type="ECO:0000256" key="1">
    <source>
        <dbReference type="ARBA" id="ARBA00000707"/>
    </source>
</evidence>
<proteinExistence type="predicted"/>
<dbReference type="STRING" id="568069.A0A1J1IEE9"/>
<dbReference type="InterPro" id="IPR050185">
    <property type="entry name" value="Ub_carboxyl-term_hydrolase"/>
</dbReference>
<dbReference type="OrthoDB" id="292964at2759"/>
<dbReference type="PANTHER" id="PTHR21646:SF46">
    <property type="entry name" value="UBIQUITIN CARBOXYL-TERMINAL HYDROLASE"/>
    <property type="match status" value="1"/>
</dbReference>
<evidence type="ECO:0000313" key="5">
    <source>
        <dbReference type="Proteomes" id="UP000183832"/>
    </source>
</evidence>
<gene>
    <name evidence="4" type="ORF">CLUMA_CG011514</name>
</gene>
<name>A0A1J1IEE9_9DIPT</name>
<reference evidence="4 5" key="1">
    <citation type="submission" date="2015-04" db="EMBL/GenBank/DDBJ databases">
        <authorList>
            <person name="Syromyatnikov M.Y."/>
            <person name="Popov V.N."/>
        </authorList>
    </citation>
    <scope>NUCLEOTIDE SEQUENCE [LARGE SCALE GENOMIC DNA]</scope>
</reference>
<protein>
    <recommendedName>
        <fullName evidence="2">ubiquitinyl hydrolase 1</fullName>
        <ecNumber evidence="2">3.4.19.12</ecNumber>
    </recommendedName>
</protein>
<dbReference type="InterPro" id="IPR028889">
    <property type="entry name" value="USP"/>
</dbReference>
<accession>A0A1J1IEE9</accession>
<dbReference type="GO" id="GO:0016579">
    <property type="term" value="P:protein deubiquitination"/>
    <property type="evidence" value="ECO:0007669"/>
    <property type="project" value="InterPro"/>
</dbReference>
<organism evidence="4 5">
    <name type="scientific">Clunio marinus</name>
    <dbReference type="NCBI Taxonomy" id="568069"/>
    <lineage>
        <taxon>Eukaryota</taxon>
        <taxon>Metazoa</taxon>
        <taxon>Ecdysozoa</taxon>
        <taxon>Arthropoda</taxon>
        <taxon>Hexapoda</taxon>
        <taxon>Insecta</taxon>
        <taxon>Pterygota</taxon>
        <taxon>Neoptera</taxon>
        <taxon>Endopterygota</taxon>
        <taxon>Diptera</taxon>
        <taxon>Nematocera</taxon>
        <taxon>Chironomoidea</taxon>
        <taxon>Chironomidae</taxon>
        <taxon>Clunio</taxon>
    </lineage>
</organism>
<dbReference type="InterPro" id="IPR038765">
    <property type="entry name" value="Papain-like_cys_pep_sf"/>
</dbReference>
<dbReference type="AlphaFoldDB" id="A0A1J1IEE9"/>
<dbReference type="Proteomes" id="UP000183832">
    <property type="component" value="Unassembled WGS sequence"/>
</dbReference>
<evidence type="ECO:0000259" key="3">
    <source>
        <dbReference type="PROSITE" id="PS50235"/>
    </source>
</evidence>